<evidence type="ECO:0000313" key="2">
    <source>
        <dbReference type="Proteomes" id="UP001178507"/>
    </source>
</evidence>
<dbReference type="EMBL" id="CAUJNA010000347">
    <property type="protein sequence ID" value="CAJ1375923.1"/>
    <property type="molecule type" value="Genomic_DNA"/>
</dbReference>
<gene>
    <name evidence="1" type="ORF">EVOR1521_LOCUS5104</name>
</gene>
<dbReference type="GO" id="GO:0000972">
    <property type="term" value="P:transcription-dependent tethering of RNA polymerase II gene DNA at nuclear periphery"/>
    <property type="evidence" value="ECO:0007669"/>
    <property type="project" value="TreeGrafter"/>
</dbReference>
<proteinExistence type="predicted"/>
<name>A0AA36HV61_9DINO</name>
<protein>
    <submittedName>
        <fullName evidence="1">Uncharacterized protein</fullName>
    </submittedName>
</protein>
<dbReference type="InterPro" id="IPR042537">
    <property type="entry name" value="Nucleoporin_Nup155_C_2"/>
</dbReference>
<dbReference type="PANTHER" id="PTHR10350:SF6">
    <property type="entry name" value="NUCLEAR PORE COMPLEX PROTEIN NUP155"/>
    <property type="match status" value="1"/>
</dbReference>
<dbReference type="AlphaFoldDB" id="A0AA36HV61"/>
<sequence length="827" mass="92597">MTGQRYAVMLSDRIEIITIMHQAATAQQAPRSAAECCAFLRRLAAGSRPEWLWSLDDAKLPSFEEQQRAQLLSLPAPKVMPGRWALGLLQFLALQLREVWAQRLVQRQAVAVDVASVLGFCSKRRRCSASSVLTIGEALARKISTELQPVIQYAREGLSRDACSAQVAPSSVVERSRLYVHRAEAASDSSAKVRVGRAVAQLLEAMDRARELLGFLEALHKSGRMEAVLQSGVLREEPRSGNAQATALALLCLQPLRDFVISDSTMWPVVQMCTALISEVVKEDADGAAGGAVADALCRELQERCPRIFAQVDLRLTKETQSQRAVVCVLRRYCSALNGDQLPLALRRLAKEDPASASDLCAEKIQELQVDDARDLLAALLDAICLDDVPATARAVESFLQRTKSWRGNSEALIHHMVVDHLLSSPRLHRLLEEMLQSDVVNWAEVLQQRANKSRFAGELLWKYHQQRGHARPAWAQLQRLVETPQFYSLKDRIRYLHQAKEQKKAQPKEELSLRLEAAEQLQLPLFNELQVLATEASDERWRAAARKRCQELNQLQGLKELYEVAGEFGLWHLQLAIAGYSGVKMAHDVATTLWVGLLFPPECLYAEAAKSPCELFPLLMLRRQRFFLSATEEAASLSPTRPLLRSRVLGFLQELREVAPTNHHLWHARCVATLLEFSNCLWLQSLEAPSSLEGAGDASAGSPLIDETRLWVATEVLKAEPFSLSLPDLVNFYAEMIAQLHAWHKDLQDVLPAKLREAALPSEEETCTCICPKWLWWWWPIGSKRRTAKFGAPSRRASGTSRGSGDARRTAYWQAYACASIVQRIQ</sequence>
<dbReference type="Proteomes" id="UP001178507">
    <property type="component" value="Unassembled WGS sequence"/>
</dbReference>
<dbReference type="GO" id="GO:0044611">
    <property type="term" value="C:nuclear pore inner ring"/>
    <property type="evidence" value="ECO:0007669"/>
    <property type="project" value="TreeGrafter"/>
</dbReference>
<comment type="caution">
    <text evidence="1">The sequence shown here is derived from an EMBL/GenBank/DDBJ whole genome shotgun (WGS) entry which is preliminary data.</text>
</comment>
<dbReference type="PANTHER" id="PTHR10350">
    <property type="entry name" value="NUCLEAR PORE COMPLEX PROTEIN NUP155"/>
    <property type="match status" value="1"/>
</dbReference>
<dbReference type="GO" id="GO:0006606">
    <property type="term" value="P:protein import into nucleus"/>
    <property type="evidence" value="ECO:0007669"/>
    <property type="project" value="TreeGrafter"/>
</dbReference>
<evidence type="ECO:0000313" key="1">
    <source>
        <dbReference type="EMBL" id="CAJ1375923.1"/>
    </source>
</evidence>
<dbReference type="GO" id="GO:0017056">
    <property type="term" value="F:structural constituent of nuclear pore"/>
    <property type="evidence" value="ECO:0007669"/>
    <property type="project" value="InterPro"/>
</dbReference>
<dbReference type="GO" id="GO:0006405">
    <property type="term" value="P:RNA export from nucleus"/>
    <property type="evidence" value="ECO:0007669"/>
    <property type="project" value="TreeGrafter"/>
</dbReference>
<organism evidence="1 2">
    <name type="scientific">Effrenium voratum</name>
    <dbReference type="NCBI Taxonomy" id="2562239"/>
    <lineage>
        <taxon>Eukaryota</taxon>
        <taxon>Sar</taxon>
        <taxon>Alveolata</taxon>
        <taxon>Dinophyceae</taxon>
        <taxon>Suessiales</taxon>
        <taxon>Symbiodiniaceae</taxon>
        <taxon>Effrenium</taxon>
    </lineage>
</organism>
<reference evidence="1" key="1">
    <citation type="submission" date="2023-08" db="EMBL/GenBank/DDBJ databases">
        <authorList>
            <person name="Chen Y."/>
            <person name="Shah S."/>
            <person name="Dougan E. K."/>
            <person name="Thang M."/>
            <person name="Chan C."/>
        </authorList>
    </citation>
    <scope>NUCLEOTIDE SEQUENCE</scope>
</reference>
<keyword evidence="2" id="KW-1185">Reference proteome</keyword>
<accession>A0AA36HV61</accession>
<dbReference type="InterPro" id="IPR004870">
    <property type="entry name" value="Nucleoporin_Nup155"/>
</dbReference>
<dbReference type="GO" id="GO:0036228">
    <property type="term" value="P:protein localization to nuclear inner membrane"/>
    <property type="evidence" value="ECO:0007669"/>
    <property type="project" value="TreeGrafter"/>
</dbReference>
<dbReference type="Gene3D" id="1.25.40.440">
    <property type="entry name" value="Nucleoporin, helical domain, central subdomain"/>
    <property type="match status" value="1"/>
</dbReference>